<accession>A0A0E9PIL0</accession>
<reference evidence="1" key="2">
    <citation type="journal article" date="2015" name="Fish Shellfish Immunol.">
        <title>Early steps in the European eel (Anguilla anguilla)-Vibrio vulnificus interaction in the gills: Role of the RtxA13 toxin.</title>
        <authorList>
            <person name="Callol A."/>
            <person name="Pajuelo D."/>
            <person name="Ebbesson L."/>
            <person name="Teles M."/>
            <person name="MacKenzie S."/>
            <person name="Amaro C."/>
        </authorList>
    </citation>
    <scope>NUCLEOTIDE SEQUENCE</scope>
</reference>
<name>A0A0E9PIL0_ANGAN</name>
<proteinExistence type="predicted"/>
<evidence type="ECO:0000313" key="1">
    <source>
        <dbReference type="EMBL" id="JAH04132.1"/>
    </source>
</evidence>
<sequence>MLALHWFEHVYCSLYAAWPKSMWTPLLIRVGYCSHTHY</sequence>
<dbReference type="AlphaFoldDB" id="A0A0E9PIL0"/>
<reference evidence="1" key="1">
    <citation type="submission" date="2014-11" db="EMBL/GenBank/DDBJ databases">
        <authorList>
            <person name="Amaro Gonzalez C."/>
        </authorList>
    </citation>
    <scope>NUCLEOTIDE SEQUENCE</scope>
</reference>
<protein>
    <submittedName>
        <fullName evidence="1">Uncharacterized protein</fullName>
    </submittedName>
</protein>
<dbReference type="EMBL" id="GBXM01104445">
    <property type="protein sequence ID" value="JAH04132.1"/>
    <property type="molecule type" value="Transcribed_RNA"/>
</dbReference>
<organism evidence="1">
    <name type="scientific">Anguilla anguilla</name>
    <name type="common">European freshwater eel</name>
    <name type="synonym">Muraena anguilla</name>
    <dbReference type="NCBI Taxonomy" id="7936"/>
    <lineage>
        <taxon>Eukaryota</taxon>
        <taxon>Metazoa</taxon>
        <taxon>Chordata</taxon>
        <taxon>Craniata</taxon>
        <taxon>Vertebrata</taxon>
        <taxon>Euteleostomi</taxon>
        <taxon>Actinopterygii</taxon>
        <taxon>Neopterygii</taxon>
        <taxon>Teleostei</taxon>
        <taxon>Anguilliformes</taxon>
        <taxon>Anguillidae</taxon>
        <taxon>Anguilla</taxon>
    </lineage>
</organism>